<comment type="subcellular location">
    <subcellularLocation>
        <location evidence="5">Periplasm</location>
    </subcellularLocation>
</comment>
<dbReference type="PIRSF" id="PIRSF001488">
    <property type="entry name" value="Tdi_protein"/>
    <property type="match status" value="1"/>
</dbReference>
<evidence type="ECO:0000313" key="9">
    <source>
        <dbReference type="Proteomes" id="UP000242301"/>
    </source>
</evidence>
<comment type="similarity">
    <text evidence="1">Belongs to the thioredoxin family. DsbA subfamily.</text>
</comment>
<reference evidence="9" key="1">
    <citation type="submission" date="2015-05" db="EMBL/GenBank/DDBJ databases">
        <authorList>
            <person name="Manzano-Marin A."/>
        </authorList>
    </citation>
    <scope>NUCLEOTIDE SEQUENCE [LARGE SCALE GENOMIC DNA]</scope>
    <source>
        <strain evidence="9">officinalis</strain>
    </source>
</reference>
<dbReference type="EMBL" id="CVRF01000001">
    <property type="protein sequence ID" value="CRK85624.1"/>
    <property type="molecule type" value="Genomic_DNA"/>
</dbReference>
<dbReference type="InterPro" id="IPR001853">
    <property type="entry name" value="DSBA-like_thioredoxin_dom"/>
</dbReference>
<proteinExistence type="inferred from homology"/>
<sequence>MKKNMLALFFVIMSFRIYAVNYIEGKEYVEIKYVHNLPQIIEFFSFYCLHCYQFEIAYKIPKIIEKNLLKKIKIERYHVDFFGPLGDELTKAWAVAIILKIEDKMMPILFESVLKKQNLKNKEDIRNVFIKANVSSKDYDAIFNSFLMKYIVKKQQNVLRILKPTSVPLVYVNGKYQLCNDKIFIDKNFNYGKDFSKIINYLIDKN</sequence>
<name>A0A0M6W6V7_9GAMM</name>
<evidence type="ECO:0000256" key="2">
    <source>
        <dbReference type="ARBA" id="ARBA00022729"/>
    </source>
</evidence>
<dbReference type="InterPro" id="IPR023205">
    <property type="entry name" value="DsbA/DsbL"/>
</dbReference>
<dbReference type="PANTHER" id="PTHR35891">
    <property type="entry name" value="THIOL:DISULFIDE INTERCHANGE PROTEIN DSBA"/>
    <property type="match status" value="1"/>
</dbReference>
<dbReference type="Proteomes" id="UP000242301">
    <property type="component" value="Unassembled WGS sequence"/>
</dbReference>
<evidence type="ECO:0000313" key="8">
    <source>
        <dbReference type="EMBL" id="CRK85624.1"/>
    </source>
</evidence>
<keyword evidence="3 5" id="KW-1015">Disulfide bond</keyword>
<dbReference type="CDD" id="cd03019">
    <property type="entry name" value="DsbA_DsbA"/>
    <property type="match status" value="1"/>
</dbReference>
<accession>A0A0M6W6V7</accession>
<evidence type="ECO:0000259" key="7">
    <source>
        <dbReference type="Pfam" id="PF01323"/>
    </source>
</evidence>
<gene>
    <name evidence="8" type="primary">dsbA</name>
    <name evidence="8" type="ORF">SOFFGTOCOR_0186</name>
</gene>
<dbReference type="PANTHER" id="PTHR35891:SF2">
    <property type="entry name" value="THIOL:DISULFIDE INTERCHANGE PROTEIN DSBA"/>
    <property type="match status" value="1"/>
</dbReference>
<evidence type="ECO:0000256" key="3">
    <source>
        <dbReference type="ARBA" id="ARBA00023157"/>
    </source>
</evidence>
<keyword evidence="9" id="KW-1185">Reference proteome</keyword>
<keyword evidence="4" id="KW-0676">Redox-active center</keyword>
<feature type="disulfide bond" description="Redox-active" evidence="6">
    <location>
        <begin position="48"/>
        <end position="51"/>
    </location>
</feature>
<dbReference type="InterPro" id="IPR036249">
    <property type="entry name" value="Thioredoxin-like_sf"/>
</dbReference>
<dbReference type="GO" id="GO:0016491">
    <property type="term" value="F:oxidoreductase activity"/>
    <property type="evidence" value="ECO:0007669"/>
    <property type="project" value="InterPro"/>
</dbReference>
<dbReference type="PROSITE" id="PS00194">
    <property type="entry name" value="THIOREDOXIN_1"/>
    <property type="match status" value="1"/>
</dbReference>
<keyword evidence="5" id="KW-0574">Periplasm</keyword>
<organism evidence="8 9">
    <name type="scientific">Candidatus Providencia siddallii</name>
    <dbReference type="NCBI Taxonomy" id="1715285"/>
    <lineage>
        <taxon>Bacteria</taxon>
        <taxon>Pseudomonadati</taxon>
        <taxon>Pseudomonadota</taxon>
        <taxon>Gammaproteobacteria</taxon>
        <taxon>Enterobacterales</taxon>
        <taxon>Morganellaceae</taxon>
        <taxon>Providencia</taxon>
    </lineage>
</organism>
<dbReference type="STRING" id="1715285.SOFFGTOCOR_0186"/>
<protein>
    <recommendedName>
        <fullName evidence="5">Thiol:disulfide interchange protein</fullName>
    </recommendedName>
</protein>
<dbReference type="GO" id="GO:0042597">
    <property type="term" value="C:periplasmic space"/>
    <property type="evidence" value="ECO:0007669"/>
    <property type="project" value="UniProtKB-SubCell"/>
</dbReference>
<keyword evidence="2" id="KW-0732">Signal</keyword>
<dbReference type="SUPFAM" id="SSF52833">
    <property type="entry name" value="Thioredoxin-like"/>
    <property type="match status" value="1"/>
</dbReference>
<dbReference type="Gene3D" id="3.40.30.10">
    <property type="entry name" value="Glutaredoxin"/>
    <property type="match status" value="1"/>
</dbReference>
<evidence type="ECO:0000256" key="1">
    <source>
        <dbReference type="ARBA" id="ARBA00005791"/>
    </source>
</evidence>
<evidence type="ECO:0000256" key="5">
    <source>
        <dbReference type="PIRNR" id="PIRNR001488"/>
    </source>
</evidence>
<dbReference type="InterPro" id="IPR017937">
    <property type="entry name" value="Thioredoxin_CS"/>
</dbReference>
<dbReference type="AlphaFoldDB" id="A0A0M6W6V7"/>
<dbReference type="InterPro" id="IPR050824">
    <property type="entry name" value="Thiol_disulfide_DsbA"/>
</dbReference>
<feature type="domain" description="DSBA-like thioredoxin" evidence="7">
    <location>
        <begin position="39"/>
        <end position="177"/>
    </location>
</feature>
<dbReference type="Pfam" id="PF01323">
    <property type="entry name" value="DSBA"/>
    <property type="match status" value="1"/>
</dbReference>
<evidence type="ECO:0000256" key="4">
    <source>
        <dbReference type="ARBA" id="ARBA00023284"/>
    </source>
</evidence>
<evidence type="ECO:0000256" key="6">
    <source>
        <dbReference type="PIRSR" id="PIRSR001488-1"/>
    </source>
</evidence>